<evidence type="ECO:0000313" key="3">
    <source>
        <dbReference type="Proteomes" id="UP000177996"/>
    </source>
</evidence>
<dbReference type="STRING" id="1798661.A3D65_05400"/>
<dbReference type="EMBL" id="MHLL01000016">
    <property type="protein sequence ID" value="OGZ09734.1"/>
    <property type="molecule type" value="Genomic_DNA"/>
</dbReference>
<organism evidence="2 3">
    <name type="scientific">Candidatus Lloydbacteria bacterium RIFCSPHIGHO2_02_FULL_50_13</name>
    <dbReference type="NCBI Taxonomy" id="1798661"/>
    <lineage>
        <taxon>Bacteria</taxon>
        <taxon>Candidatus Lloydiibacteriota</taxon>
    </lineage>
</organism>
<accession>A0A1G2D7W1</accession>
<protein>
    <submittedName>
        <fullName evidence="2">Uncharacterized protein</fullName>
    </submittedName>
</protein>
<sequence>MAVPGKPTQDFVPIKDIRNGILVLNNGDLRMIVMTSSLNFGLKSADEQAAIILQFQNFLNSLEFPIQIFIQSKRLDIRPYIKMLEEREKLQLVDAMKIQTHEYIGFIRDFTSRTNIMSKTFFIVVPFSRVRRMGKPGGKGILGGMFPGNGGDASQKPTKEESQDFEEARIQLEQRASIVEQGLARCDIRTTRIGTEEITELFYRKFNPGELEGAVAS</sequence>
<reference evidence="2 3" key="1">
    <citation type="journal article" date="2016" name="Nat. Commun.">
        <title>Thousands of microbial genomes shed light on interconnected biogeochemical processes in an aquifer system.</title>
        <authorList>
            <person name="Anantharaman K."/>
            <person name="Brown C.T."/>
            <person name="Hug L.A."/>
            <person name="Sharon I."/>
            <person name="Castelle C.J."/>
            <person name="Probst A.J."/>
            <person name="Thomas B.C."/>
            <person name="Singh A."/>
            <person name="Wilkins M.J."/>
            <person name="Karaoz U."/>
            <person name="Brodie E.L."/>
            <person name="Williams K.H."/>
            <person name="Hubbard S.S."/>
            <person name="Banfield J.F."/>
        </authorList>
    </citation>
    <scope>NUCLEOTIDE SEQUENCE [LARGE SCALE GENOMIC DNA]</scope>
</reference>
<evidence type="ECO:0000313" key="2">
    <source>
        <dbReference type="EMBL" id="OGZ09734.1"/>
    </source>
</evidence>
<name>A0A1G2D7W1_9BACT</name>
<dbReference type="Proteomes" id="UP000177996">
    <property type="component" value="Unassembled WGS sequence"/>
</dbReference>
<feature type="compositionally biased region" description="Gly residues" evidence="1">
    <location>
        <begin position="142"/>
        <end position="151"/>
    </location>
</feature>
<comment type="caution">
    <text evidence="2">The sequence shown here is derived from an EMBL/GenBank/DDBJ whole genome shotgun (WGS) entry which is preliminary data.</text>
</comment>
<feature type="region of interest" description="Disordered" evidence="1">
    <location>
        <begin position="142"/>
        <end position="163"/>
    </location>
</feature>
<dbReference type="AlphaFoldDB" id="A0A1G2D7W1"/>
<proteinExistence type="predicted"/>
<gene>
    <name evidence="2" type="ORF">A3D65_05400</name>
</gene>
<evidence type="ECO:0000256" key="1">
    <source>
        <dbReference type="SAM" id="MobiDB-lite"/>
    </source>
</evidence>